<evidence type="ECO:0000313" key="1">
    <source>
        <dbReference type="EMBL" id="NMW84504.1"/>
    </source>
</evidence>
<name>A0A848RK60_9FIRM</name>
<sequence length="408" mass="47495">MMEIKAFKAIRPKKELASEIAALPYDVYSVKEAREIIKKNPKSFLQVDLPAATVDDEVKNLNEIALLNFNNLKKKGYFYKEDRDKLYIYSLTMKGKTQVGLVACASIDEYLEGKIKKHEFTRKDKEADRVDHVDKLDANTGPIFLTYKSLDEINKIIYSEIKEIPEIDFRTEDGVNHKIWTIEDEDTIEKLITLFKNVENFYIADGHHRCASAVKVGLKRREENKDYTGNEEFNYFLSLIFPSKEVEIMDYNRVVKDLNNFTEKEFLEKLRENFEVEVAKTSPYKPEGKGCFGMYLSDNWYKLKVKDELVKDDIIERLDVSILQNLVLDKILGIKNPRTDERIDFVGGIRGLYELEKRTREDMQIAFSLYPTSLEELFEVADAGEVMPPKSTWFEPKPLSGLFIHELK</sequence>
<dbReference type="PANTHER" id="PTHR36454:SF1">
    <property type="entry name" value="DUF1015 DOMAIN-CONTAINING PROTEIN"/>
    <property type="match status" value="1"/>
</dbReference>
<accession>A0A848RK60</accession>
<gene>
    <name evidence="1" type="ORF">HKO22_01945</name>
</gene>
<organism evidence="1 2">
    <name type="scientific">Peptoniphilus faecalis</name>
    <dbReference type="NCBI Taxonomy" id="2731255"/>
    <lineage>
        <taxon>Bacteria</taxon>
        <taxon>Bacillati</taxon>
        <taxon>Bacillota</taxon>
        <taxon>Tissierellia</taxon>
        <taxon>Tissierellales</taxon>
        <taxon>Peptoniphilaceae</taxon>
        <taxon>Peptoniphilus</taxon>
    </lineage>
</organism>
<dbReference type="SUPFAM" id="SSF110849">
    <property type="entry name" value="ParB/Sulfiredoxin"/>
    <property type="match status" value="1"/>
</dbReference>
<keyword evidence="2" id="KW-1185">Reference proteome</keyword>
<protein>
    <submittedName>
        <fullName evidence="1">DUF1015 domain-containing protein</fullName>
    </submittedName>
</protein>
<proteinExistence type="predicted"/>
<dbReference type="InterPro" id="IPR036086">
    <property type="entry name" value="ParB/Sulfiredoxin_sf"/>
</dbReference>
<dbReference type="PANTHER" id="PTHR36454">
    <property type="entry name" value="LMO2823 PROTEIN"/>
    <property type="match status" value="1"/>
</dbReference>
<reference evidence="1" key="1">
    <citation type="submission" date="2020-04" db="EMBL/GenBank/DDBJ databases">
        <title>Peptoniphilus sp. nov. isolated from swine feces.</title>
        <authorList>
            <person name="Ryu S.W."/>
        </authorList>
    </citation>
    <scope>NUCLEOTIDE SEQUENCE [LARGE SCALE GENOMIC DNA]</scope>
    <source>
        <strain evidence="1">AGMB00490</strain>
    </source>
</reference>
<dbReference type="PIRSF" id="PIRSF033563">
    <property type="entry name" value="UCP033563"/>
    <property type="match status" value="1"/>
</dbReference>
<dbReference type="AlphaFoldDB" id="A0A848RK60"/>
<comment type="caution">
    <text evidence="1">The sequence shown here is derived from an EMBL/GenBank/DDBJ whole genome shotgun (WGS) entry which is preliminary data.</text>
</comment>
<evidence type="ECO:0000313" key="2">
    <source>
        <dbReference type="Proteomes" id="UP000568273"/>
    </source>
</evidence>
<dbReference type="InterPro" id="IPR008323">
    <property type="entry name" value="UCP033563"/>
</dbReference>
<dbReference type="Proteomes" id="UP000568273">
    <property type="component" value="Unassembled WGS sequence"/>
</dbReference>
<dbReference type="EMBL" id="JABDSR010000002">
    <property type="protein sequence ID" value="NMW84504.1"/>
    <property type="molecule type" value="Genomic_DNA"/>
</dbReference>
<dbReference type="Pfam" id="PF06245">
    <property type="entry name" value="DUF1015"/>
    <property type="match status" value="1"/>
</dbReference>